<dbReference type="InterPro" id="IPR000432">
    <property type="entry name" value="DNA_mismatch_repair_MutS_C"/>
</dbReference>
<comment type="function">
    <text evidence="8">Endonuclease that is involved in the suppression of homologous recombination and thus may have a key role in the control of bacterial genetic diversity.</text>
</comment>
<name>A0A1C6H1X3_9FIRM</name>
<dbReference type="SMART" id="SM00463">
    <property type="entry name" value="SMR"/>
    <property type="match status" value="1"/>
</dbReference>
<keyword evidence="5 8" id="KW-0067">ATP-binding</keyword>
<protein>
    <recommendedName>
        <fullName evidence="8">Endonuclease MutS2</fullName>
        <ecNumber evidence="8">3.1.-.-</ecNumber>
    </recommendedName>
    <alternativeName>
        <fullName evidence="8">Ribosome-associated protein quality control-upstream factor</fullName>
        <shortName evidence="8">RQC-upstream factor</shortName>
        <shortName evidence="8">RqcU</shortName>
        <ecNumber evidence="8">3.6.4.-</ecNumber>
    </alternativeName>
</protein>
<organism evidence="11">
    <name type="scientific">uncultured Anaerotruncus sp</name>
    <dbReference type="NCBI Taxonomy" id="905011"/>
    <lineage>
        <taxon>Bacteria</taxon>
        <taxon>Bacillati</taxon>
        <taxon>Bacillota</taxon>
        <taxon>Clostridia</taxon>
        <taxon>Eubacteriales</taxon>
        <taxon>Oscillospiraceae</taxon>
        <taxon>Anaerotruncus</taxon>
        <taxon>environmental samples</taxon>
    </lineage>
</organism>
<dbReference type="SUPFAM" id="SSF160443">
    <property type="entry name" value="SMR domain-like"/>
    <property type="match status" value="1"/>
</dbReference>
<comment type="similarity">
    <text evidence="8">Belongs to the DNA mismatch repair MutS family. MutS2 subfamily.</text>
</comment>
<keyword evidence="3 8" id="KW-0547">Nucleotide-binding</keyword>
<dbReference type="InterPro" id="IPR007696">
    <property type="entry name" value="DNA_mismatch_repair_MutS_core"/>
</dbReference>
<feature type="region of interest" description="Disordered" evidence="9">
    <location>
        <begin position="544"/>
        <end position="563"/>
    </location>
</feature>
<dbReference type="SMART" id="SM00534">
    <property type="entry name" value="MUTSac"/>
    <property type="match status" value="1"/>
</dbReference>
<sequence length="780" mass="87064">MDIQKHFKLLEFDKIVHTLQKRTFCEKNTQLDPQELLSQSYADAVASLDRTDEMYTLFLRYSEPGIGHIHDVTQPLTRAQKGGVLSIRELLNVARLMAGCRDALSWYRNCEGTTSVLDPYFDQLVFHSEIYRRIDSAIENEEELADTASDELFSIRRAILRAQNRAREKLDAIIHSSTQQKYLQESIVTMRDGRFVLPVKQEYKGSLPGLVHDTSQSGATLFVEPMAVVELNNEVRIGKVKEQQEIERILAELTDFVVGVRQDILYDYDLLCQIDLLMAKARLARLYDCTKPLLGDDLQIELRRARHPLIAKEVVVPVDISLGQQYDTLVITGPNTGGKTVCLKTLGLFALMAKAGLLIPAAQGSRMGYFSGIFADIGDEQSIEQSLSTFSSHLVNIVDILKYAGRGSLVLLDELGAGTDPTEGAALAIAILEHLRSVGCKTAASTHYAELKMYALKEGGVENASCEFDVESLRPTYRLITGVPGRSNAFAIAGKLGINRMIIDAAKGYVQSDDLKFEDVIESLEQKRAELVHQTELAEHYAQKARRQQEESKKEIDRRLRQAKDETERAHYYASTVIDKVKRESEQVIAEIKERHRKKDASLTPGAVRNRVDKLYDIAGKPIESDDHYQLPRPLRPGDAVTIKGMNAPAEVLRVTGKKAEVQAGAMKTTVTLDRLRLLETPKKKKSQSYRGPRSKASAKVEMEIDVRGMNVEEATMEIDSFIDQGLLSGLTQLSIIHGKGTGALRKGIHEYLRHHKNVAGYRLGTFGEGEAGVTIVTIQ</sequence>
<evidence type="ECO:0000256" key="6">
    <source>
        <dbReference type="ARBA" id="ARBA00022884"/>
    </source>
</evidence>
<dbReference type="FunFam" id="3.40.50.300:FF:000830">
    <property type="entry name" value="Endonuclease MutS2"/>
    <property type="match status" value="1"/>
</dbReference>
<dbReference type="AlphaFoldDB" id="A0A1C6H1X3"/>
<evidence type="ECO:0000256" key="5">
    <source>
        <dbReference type="ARBA" id="ARBA00022840"/>
    </source>
</evidence>
<comment type="function">
    <text evidence="8">Acts as a ribosome collision sensor, splitting the ribosome into its 2 subunits. Detects stalled/collided 70S ribosomes which it binds and splits by an ATP-hydrolysis driven conformational change. Acts upstream of the ribosome quality control system (RQC), a ribosome-associated complex that mediates the extraction of incompletely synthesized nascent chains from stalled ribosomes and their subsequent degradation. Probably generates substrates for RQC.</text>
</comment>
<reference evidence="11" key="1">
    <citation type="submission" date="2015-09" db="EMBL/GenBank/DDBJ databases">
        <authorList>
            <consortium name="Pathogen Informatics"/>
        </authorList>
    </citation>
    <scope>NUCLEOTIDE SEQUENCE</scope>
    <source>
        <strain evidence="11">2789STDY5834896</strain>
    </source>
</reference>
<dbReference type="GO" id="GO:0043023">
    <property type="term" value="F:ribosomal large subunit binding"/>
    <property type="evidence" value="ECO:0007669"/>
    <property type="project" value="UniProtKB-UniRule"/>
</dbReference>
<dbReference type="SUPFAM" id="SSF48334">
    <property type="entry name" value="DNA repair protein MutS, domain III"/>
    <property type="match status" value="1"/>
</dbReference>
<dbReference type="HAMAP" id="MF_00092">
    <property type="entry name" value="MutS2"/>
    <property type="match status" value="1"/>
</dbReference>
<dbReference type="EMBL" id="FMHG01000001">
    <property type="protein sequence ID" value="SCJ51436.1"/>
    <property type="molecule type" value="Genomic_DNA"/>
</dbReference>
<evidence type="ECO:0000259" key="10">
    <source>
        <dbReference type="PROSITE" id="PS50828"/>
    </source>
</evidence>
<keyword evidence="2 8" id="KW-0699">rRNA-binding</keyword>
<proteinExistence type="inferred from homology"/>
<dbReference type="Gene3D" id="3.30.1370.110">
    <property type="match status" value="1"/>
</dbReference>
<dbReference type="EC" id="3.6.4.-" evidence="8"/>
<dbReference type="PANTHER" id="PTHR48466">
    <property type="entry name" value="OS10G0509000 PROTEIN-RELATED"/>
    <property type="match status" value="1"/>
</dbReference>
<feature type="binding site" evidence="8">
    <location>
        <begin position="333"/>
        <end position="340"/>
    </location>
    <ligand>
        <name>ATP</name>
        <dbReference type="ChEBI" id="CHEBI:30616"/>
    </ligand>
</feature>
<dbReference type="PROSITE" id="PS50828">
    <property type="entry name" value="SMR"/>
    <property type="match status" value="1"/>
</dbReference>
<dbReference type="Pfam" id="PF01713">
    <property type="entry name" value="Smr"/>
    <property type="match status" value="1"/>
</dbReference>
<dbReference type="Pfam" id="PF00488">
    <property type="entry name" value="MutS_V"/>
    <property type="match status" value="1"/>
</dbReference>
<keyword evidence="4 8" id="KW-0378">Hydrolase</keyword>
<dbReference type="GO" id="GO:0030983">
    <property type="term" value="F:mismatched DNA binding"/>
    <property type="evidence" value="ECO:0007669"/>
    <property type="project" value="InterPro"/>
</dbReference>
<accession>A0A1C6H1X3</accession>
<dbReference type="NCBIfam" id="TIGR01069">
    <property type="entry name" value="mutS2"/>
    <property type="match status" value="1"/>
</dbReference>
<keyword evidence="7 8" id="KW-0238">DNA-binding</keyword>
<dbReference type="Pfam" id="PF20297">
    <property type="entry name" value="MSSS"/>
    <property type="match status" value="1"/>
</dbReference>
<evidence type="ECO:0000256" key="9">
    <source>
        <dbReference type="SAM" id="MobiDB-lite"/>
    </source>
</evidence>
<keyword evidence="8" id="KW-0255">Endonuclease</keyword>
<dbReference type="GO" id="GO:0045910">
    <property type="term" value="P:negative regulation of DNA recombination"/>
    <property type="evidence" value="ECO:0007669"/>
    <property type="project" value="InterPro"/>
</dbReference>
<dbReference type="InterPro" id="IPR002625">
    <property type="entry name" value="Smr_dom"/>
</dbReference>
<dbReference type="InterPro" id="IPR036187">
    <property type="entry name" value="DNA_mismatch_repair_MutS_sf"/>
</dbReference>
<gene>
    <name evidence="8 11" type="primary">mutS2</name>
    <name evidence="8" type="synonym">rqcU</name>
    <name evidence="11" type="ORF">SAMEA3545359_00638</name>
</gene>
<evidence type="ECO:0000256" key="2">
    <source>
        <dbReference type="ARBA" id="ARBA00022730"/>
    </source>
</evidence>
<keyword evidence="1 8" id="KW-0540">Nuclease</keyword>
<dbReference type="InterPro" id="IPR005747">
    <property type="entry name" value="MutS2"/>
</dbReference>
<feature type="domain" description="Smr" evidence="10">
    <location>
        <begin position="705"/>
        <end position="780"/>
    </location>
</feature>
<evidence type="ECO:0000256" key="1">
    <source>
        <dbReference type="ARBA" id="ARBA00022722"/>
    </source>
</evidence>
<dbReference type="EC" id="3.1.-.-" evidence="8"/>
<dbReference type="PROSITE" id="PS00486">
    <property type="entry name" value="DNA_MISMATCH_REPAIR_2"/>
    <property type="match status" value="1"/>
</dbReference>
<dbReference type="SMART" id="SM00533">
    <property type="entry name" value="MUTSd"/>
    <property type="match status" value="1"/>
</dbReference>
<dbReference type="InterPro" id="IPR027417">
    <property type="entry name" value="P-loop_NTPase"/>
</dbReference>
<evidence type="ECO:0000313" key="11">
    <source>
        <dbReference type="EMBL" id="SCJ51436.1"/>
    </source>
</evidence>
<evidence type="ECO:0000256" key="7">
    <source>
        <dbReference type="ARBA" id="ARBA00023125"/>
    </source>
</evidence>
<dbReference type="GO" id="GO:0004519">
    <property type="term" value="F:endonuclease activity"/>
    <property type="evidence" value="ECO:0007669"/>
    <property type="project" value="UniProtKB-UniRule"/>
</dbReference>
<dbReference type="GO" id="GO:0072344">
    <property type="term" value="P:rescue of stalled ribosome"/>
    <property type="evidence" value="ECO:0007669"/>
    <property type="project" value="UniProtKB-UniRule"/>
</dbReference>
<dbReference type="InterPro" id="IPR045076">
    <property type="entry name" value="MutS"/>
</dbReference>
<dbReference type="Gene3D" id="3.40.50.300">
    <property type="entry name" value="P-loop containing nucleotide triphosphate hydrolases"/>
    <property type="match status" value="1"/>
</dbReference>
<dbReference type="SUPFAM" id="SSF52540">
    <property type="entry name" value="P-loop containing nucleoside triphosphate hydrolases"/>
    <property type="match status" value="1"/>
</dbReference>
<dbReference type="PANTHER" id="PTHR48466:SF2">
    <property type="entry name" value="OS10G0509000 PROTEIN"/>
    <property type="match status" value="1"/>
</dbReference>
<dbReference type="GO" id="GO:0006298">
    <property type="term" value="P:mismatch repair"/>
    <property type="evidence" value="ECO:0007669"/>
    <property type="project" value="InterPro"/>
</dbReference>
<dbReference type="GO" id="GO:0016887">
    <property type="term" value="F:ATP hydrolysis activity"/>
    <property type="evidence" value="ECO:0007669"/>
    <property type="project" value="InterPro"/>
</dbReference>
<dbReference type="InterPro" id="IPR036063">
    <property type="entry name" value="Smr_dom_sf"/>
</dbReference>
<dbReference type="GO" id="GO:0140664">
    <property type="term" value="F:ATP-dependent DNA damage sensor activity"/>
    <property type="evidence" value="ECO:0007669"/>
    <property type="project" value="InterPro"/>
</dbReference>
<dbReference type="GO" id="GO:0005524">
    <property type="term" value="F:ATP binding"/>
    <property type="evidence" value="ECO:0007669"/>
    <property type="project" value="UniProtKB-UniRule"/>
</dbReference>
<evidence type="ECO:0000256" key="8">
    <source>
        <dbReference type="HAMAP-Rule" id="MF_00092"/>
    </source>
</evidence>
<keyword evidence="6 8" id="KW-0694">RNA-binding</keyword>
<dbReference type="InterPro" id="IPR046893">
    <property type="entry name" value="MSSS"/>
</dbReference>
<evidence type="ECO:0000256" key="3">
    <source>
        <dbReference type="ARBA" id="ARBA00022741"/>
    </source>
</evidence>
<dbReference type="PIRSF" id="PIRSF005814">
    <property type="entry name" value="MutS_YshD"/>
    <property type="match status" value="1"/>
</dbReference>
<evidence type="ECO:0000256" key="4">
    <source>
        <dbReference type="ARBA" id="ARBA00022801"/>
    </source>
</evidence>
<comment type="subunit">
    <text evidence="8">Homodimer. Binds to stalled ribosomes, contacting rRNA.</text>
</comment>
<dbReference type="CDD" id="cd03280">
    <property type="entry name" value="ABC_MutS2"/>
    <property type="match status" value="1"/>
</dbReference>
<dbReference type="GO" id="GO:0019843">
    <property type="term" value="F:rRNA binding"/>
    <property type="evidence" value="ECO:0007669"/>
    <property type="project" value="UniProtKB-UniRule"/>
</dbReference>